<proteinExistence type="predicted"/>
<dbReference type="InterPro" id="IPR013766">
    <property type="entry name" value="Thioredoxin_domain"/>
</dbReference>
<feature type="domain" description="Thioredoxin" evidence="2">
    <location>
        <begin position="39"/>
        <end position="197"/>
    </location>
</feature>
<dbReference type="PANTHER" id="PTHR42852:SF13">
    <property type="entry name" value="PROTEIN DIPZ"/>
    <property type="match status" value="1"/>
</dbReference>
<keyword evidence="1" id="KW-0732">Signal</keyword>
<evidence type="ECO:0000256" key="1">
    <source>
        <dbReference type="SAM" id="SignalP"/>
    </source>
</evidence>
<comment type="caution">
    <text evidence="3">The sequence shown here is derived from an EMBL/GenBank/DDBJ whole genome shotgun (WGS) entry which is preliminary data.</text>
</comment>
<protein>
    <submittedName>
        <fullName evidence="3">Peroxiredoxin-like family protein</fullName>
    </submittedName>
</protein>
<dbReference type="Pfam" id="PF08534">
    <property type="entry name" value="Redoxin"/>
    <property type="match status" value="1"/>
</dbReference>
<evidence type="ECO:0000313" key="3">
    <source>
        <dbReference type="EMBL" id="GAA4461713.1"/>
    </source>
</evidence>
<feature type="signal peptide" evidence="1">
    <location>
        <begin position="1"/>
        <end position="22"/>
    </location>
</feature>
<dbReference type="RefSeq" id="WP_345325639.1">
    <property type="nucleotide sequence ID" value="NZ_BAABGA010000054.1"/>
</dbReference>
<dbReference type="EMBL" id="BAABGA010000054">
    <property type="protein sequence ID" value="GAA4461713.1"/>
    <property type="molecule type" value="Genomic_DNA"/>
</dbReference>
<dbReference type="SUPFAM" id="SSF52833">
    <property type="entry name" value="Thioredoxin-like"/>
    <property type="match status" value="1"/>
</dbReference>
<evidence type="ECO:0000259" key="2">
    <source>
        <dbReference type="PROSITE" id="PS51352"/>
    </source>
</evidence>
<dbReference type="InterPro" id="IPR013740">
    <property type="entry name" value="Redoxin"/>
</dbReference>
<gene>
    <name evidence="3" type="ORF">GCM10023156_44780</name>
</gene>
<name>A0ABP8N931_9BACT</name>
<feature type="chain" id="PRO_5045785554" evidence="1">
    <location>
        <begin position="23"/>
        <end position="197"/>
    </location>
</feature>
<organism evidence="3 4">
    <name type="scientific">Novipirellula rosea</name>
    <dbReference type="NCBI Taxonomy" id="1031540"/>
    <lineage>
        <taxon>Bacteria</taxon>
        <taxon>Pseudomonadati</taxon>
        <taxon>Planctomycetota</taxon>
        <taxon>Planctomycetia</taxon>
        <taxon>Pirellulales</taxon>
        <taxon>Pirellulaceae</taxon>
        <taxon>Novipirellula</taxon>
    </lineage>
</organism>
<dbReference type="InterPro" id="IPR036249">
    <property type="entry name" value="Thioredoxin-like_sf"/>
</dbReference>
<dbReference type="Gene3D" id="3.40.30.10">
    <property type="entry name" value="Glutaredoxin"/>
    <property type="match status" value="1"/>
</dbReference>
<sequence>MKIVPTLAICALVLSTTFAATASAQSHSPNPVANANKMLSPGTEAKDFQLRAIAGELSGEVQLSQVNAEGPVVVVVLRGFPGRQCPACSAQVGDIVKNANKFAAKNARVLLIYPGAKLQLGQHANDFLQGTKLPKPLTFMLDPDFQFTNAYGLRWNATNETAYPTTLVVDKSGKITYVKISETHGGRAMSNEILAAL</sequence>
<dbReference type="PROSITE" id="PS51352">
    <property type="entry name" value="THIOREDOXIN_2"/>
    <property type="match status" value="1"/>
</dbReference>
<evidence type="ECO:0000313" key="4">
    <source>
        <dbReference type="Proteomes" id="UP001500840"/>
    </source>
</evidence>
<reference evidence="4" key="1">
    <citation type="journal article" date="2019" name="Int. J. Syst. Evol. Microbiol.">
        <title>The Global Catalogue of Microorganisms (GCM) 10K type strain sequencing project: providing services to taxonomists for standard genome sequencing and annotation.</title>
        <authorList>
            <consortium name="The Broad Institute Genomics Platform"/>
            <consortium name="The Broad Institute Genome Sequencing Center for Infectious Disease"/>
            <person name="Wu L."/>
            <person name="Ma J."/>
        </authorList>
    </citation>
    <scope>NUCLEOTIDE SEQUENCE [LARGE SCALE GENOMIC DNA]</scope>
    <source>
        <strain evidence="4">JCM 17759</strain>
    </source>
</reference>
<accession>A0ABP8N931</accession>
<dbReference type="InterPro" id="IPR050553">
    <property type="entry name" value="Thioredoxin_ResA/DsbE_sf"/>
</dbReference>
<dbReference type="Proteomes" id="UP001500840">
    <property type="component" value="Unassembled WGS sequence"/>
</dbReference>
<dbReference type="PANTHER" id="PTHR42852">
    <property type="entry name" value="THIOL:DISULFIDE INTERCHANGE PROTEIN DSBE"/>
    <property type="match status" value="1"/>
</dbReference>
<keyword evidence="4" id="KW-1185">Reference proteome</keyword>